<feature type="region of interest" description="Disordered" evidence="1">
    <location>
        <begin position="320"/>
        <end position="371"/>
    </location>
</feature>
<dbReference type="EMBL" id="AP014958">
    <property type="protein sequence ID" value="BAS81470.1"/>
    <property type="molecule type" value="Genomic_DNA"/>
</dbReference>
<accession>A0A0P0VQX5</accession>
<dbReference type="Proteomes" id="UP000059680">
    <property type="component" value="Chromosome 2"/>
</dbReference>
<evidence type="ECO:0000256" key="1">
    <source>
        <dbReference type="SAM" id="MobiDB-lite"/>
    </source>
</evidence>
<dbReference type="AlphaFoldDB" id="A0A0P0VQX5"/>
<dbReference type="FunCoup" id="A0A0P0VQX5">
    <property type="interactions" value="331"/>
</dbReference>
<keyword evidence="3" id="KW-1185">Reference proteome</keyword>
<proteinExistence type="predicted"/>
<reference evidence="2 3" key="3">
    <citation type="journal article" date="2013" name="Rice">
        <title>Improvement of the Oryza sativa Nipponbare reference genome using next generation sequence and optical map data.</title>
        <authorList>
            <person name="Kawahara Y."/>
            <person name="de la Bastide M."/>
            <person name="Hamilton J.P."/>
            <person name="Kanamori H."/>
            <person name="McCombie W.R."/>
            <person name="Ouyang S."/>
            <person name="Schwartz D.C."/>
            <person name="Tanaka T."/>
            <person name="Wu J."/>
            <person name="Zhou S."/>
            <person name="Childs K.L."/>
            <person name="Davidson R.M."/>
            <person name="Lin H."/>
            <person name="Quesada-Ocampo L."/>
            <person name="Vaillancourt B."/>
            <person name="Sakai H."/>
            <person name="Lee S.S."/>
            <person name="Kim J."/>
            <person name="Numa H."/>
            <person name="Itoh T."/>
            <person name="Buell C.R."/>
            <person name="Matsumoto T."/>
        </authorList>
    </citation>
    <scope>NUCLEOTIDE SEQUENCE [LARGE SCALE GENOMIC DNA]</scope>
    <source>
        <strain evidence="3">cv. Nipponbare</strain>
    </source>
</reference>
<dbReference type="Gramene" id="Os02t0806350-00">
    <property type="protein sequence ID" value="Os02t0806350-00"/>
    <property type="gene ID" value="Os02g0806350"/>
</dbReference>
<protein>
    <submittedName>
        <fullName evidence="2">Os02g0806350 protein</fullName>
    </submittedName>
</protein>
<sequence length="452" mass="48766">MDGRHEGGARRRAVLREEAAGLVADAARVAERLGAERARAPLRRLLDLAMRAPPHGARRERERAAFLVVGVRRVGVGLGVRGGGRSGRLLGLLLLLHRRRVRVGLGNALGIRVRRGGRVHWRRHQDGGLRRRRRAADSRERGRPRPFAARARRDDEHGRLRARRHGRGPRAAAAGERLRRGGRRRGGRRGGAPIGCHVEAAVLQHGDGAGAAEQRLLRLVRQHDAGVRRQRRRLDRRRAVDARKTRLVRDGSIVEQPRQPLQLRHVHVQLITLQTTTIATSDHADASSFAGAGGGGSAIICGGGGGAAAMVAWPPMMREDSGLPGAGASSRSTSAADSSLGKSSRSSMWSKRSPQVASRRLCSRSMSSTNPTPAIAAATKSQSVHPRLSAHLCGKIVSVSSHRSINTCSIALLDQLLLALPKKIVSATSCCTLTSCCCRSRSWLSECVCLCK</sequence>
<organism evidence="2 3">
    <name type="scientific">Oryza sativa subsp. japonica</name>
    <name type="common">Rice</name>
    <dbReference type="NCBI Taxonomy" id="39947"/>
    <lineage>
        <taxon>Eukaryota</taxon>
        <taxon>Viridiplantae</taxon>
        <taxon>Streptophyta</taxon>
        <taxon>Embryophyta</taxon>
        <taxon>Tracheophyta</taxon>
        <taxon>Spermatophyta</taxon>
        <taxon>Magnoliopsida</taxon>
        <taxon>Liliopsida</taxon>
        <taxon>Poales</taxon>
        <taxon>Poaceae</taxon>
        <taxon>BOP clade</taxon>
        <taxon>Oryzoideae</taxon>
        <taxon>Oryzeae</taxon>
        <taxon>Oryzinae</taxon>
        <taxon>Oryza</taxon>
        <taxon>Oryza sativa</taxon>
    </lineage>
</organism>
<feature type="region of interest" description="Disordered" evidence="1">
    <location>
        <begin position="123"/>
        <end position="192"/>
    </location>
</feature>
<name>A0A0P0VQX5_ORYSJ</name>
<evidence type="ECO:0000313" key="2">
    <source>
        <dbReference type="EMBL" id="BAS81470.1"/>
    </source>
</evidence>
<gene>
    <name evidence="2" type="ordered locus">Os02g0806350</name>
    <name evidence="2" type="ORF">OSNPB_020806350</name>
</gene>
<feature type="compositionally biased region" description="Basic and acidic residues" evidence="1">
    <location>
        <begin position="124"/>
        <end position="143"/>
    </location>
</feature>
<reference evidence="2 3" key="2">
    <citation type="journal article" date="2013" name="Plant Cell Physiol.">
        <title>Rice Annotation Project Database (RAP-DB): an integrative and interactive database for rice genomics.</title>
        <authorList>
            <person name="Sakai H."/>
            <person name="Lee S.S."/>
            <person name="Tanaka T."/>
            <person name="Numa H."/>
            <person name="Kim J."/>
            <person name="Kawahara Y."/>
            <person name="Wakimoto H."/>
            <person name="Yang C.C."/>
            <person name="Iwamoto M."/>
            <person name="Abe T."/>
            <person name="Yamada Y."/>
            <person name="Muto A."/>
            <person name="Inokuchi H."/>
            <person name="Ikemura T."/>
            <person name="Matsumoto T."/>
            <person name="Sasaki T."/>
            <person name="Itoh T."/>
        </authorList>
    </citation>
    <scope>NUCLEOTIDE SEQUENCE [LARGE SCALE GENOMIC DNA]</scope>
    <source>
        <strain evidence="3">cv. Nipponbare</strain>
    </source>
</reference>
<evidence type="ECO:0000313" key="3">
    <source>
        <dbReference type="Proteomes" id="UP000059680"/>
    </source>
</evidence>
<dbReference type="InParanoid" id="A0A0P0VQX5"/>
<reference evidence="3" key="1">
    <citation type="journal article" date="2005" name="Nature">
        <title>The map-based sequence of the rice genome.</title>
        <authorList>
            <consortium name="International rice genome sequencing project (IRGSP)"/>
            <person name="Matsumoto T."/>
            <person name="Wu J."/>
            <person name="Kanamori H."/>
            <person name="Katayose Y."/>
            <person name="Fujisawa M."/>
            <person name="Namiki N."/>
            <person name="Mizuno H."/>
            <person name="Yamamoto K."/>
            <person name="Antonio B.A."/>
            <person name="Baba T."/>
            <person name="Sakata K."/>
            <person name="Nagamura Y."/>
            <person name="Aoki H."/>
            <person name="Arikawa K."/>
            <person name="Arita K."/>
            <person name="Bito T."/>
            <person name="Chiden Y."/>
            <person name="Fujitsuka N."/>
            <person name="Fukunaka R."/>
            <person name="Hamada M."/>
            <person name="Harada C."/>
            <person name="Hayashi A."/>
            <person name="Hijishita S."/>
            <person name="Honda M."/>
            <person name="Hosokawa S."/>
            <person name="Ichikawa Y."/>
            <person name="Idonuma A."/>
            <person name="Iijima M."/>
            <person name="Ikeda M."/>
            <person name="Ikeno M."/>
            <person name="Ito K."/>
            <person name="Ito S."/>
            <person name="Ito T."/>
            <person name="Ito Y."/>
            <person name="Ito Y."/>
            <person name="Iwabuchi A."/>
            <person name="Kamiya K."/>
            <person name="Karasawa W."/>
            <person name="Kurita K."/>
            <person name="Katagiri S."/>
            <person name="Kikuta A."/>
            <person name="Kobayashi H."/>
            <person name="Kobayashi N."/>
            <person name="Machita K."/>
            <person name="Maehara T."/>
            <person name="Masukawa M."/>
            <person name="Mizubayashi T."/>
            <person name="Mukai Y."/>
            <person name="Nagasaki H."/>
            <person name="Nagata Y."/>
            <person name="Naito S."/>
            <person name="Nakashima M."/>
            <person name="Nakama Y."/>
            <person name="Nakamichi Y."/>
            <person name="Nakamura M."/>
            <person name="Meguro A."/>
            <person name="Negishi M."/>
            <person name="Ohta I."/>
            <person name="Ohta T."/>
            <person name="Okamoto M."/>
            <person name="Ono N."/>
            <person name="Saji S."/>
            <person name="Sakaguchi M."/>
            <person name="Sakai K."/>
            <person name="Shibata M."/>
            <person name="Shimokawa T."/>
            <person name="Song J."/>
            <person name="Takazaki Y."/>
            <person name="Terasawa K."/>
            <person name="Tsugane M."/>
            <person name="Tsuji K."/>
            <person name="Ueda S."/>
            <person name="Waki K."/>
            <person name="Yamagata H."/>
            <person name="Yamamoto M."/>
            <person name="Yamamoto S."/>
            <person name="Yamane H."/>
            <person name="Yoshiki S."/>
            <person name="Yoshihara R."/>
            <person name="Yukawa K."/>
            <person name="Zhong H."/>
            <person name="Yano M."/>
            <person name="Yuan Q."/>
            <person name="Ouyang S."/>
            <person name="Liu J."/>
            <person name="Jones K.M."/>
            <person name="Gansberger K."/>
            <person name="Moffat K."/>
            <person name="Hill J."/>
            <person name="Bera J."/>
            <person name="Fadrosh D."/>
            <person name="Jin S."/>
            <person name="Johri S."/>
            <person name="Kim M."/>
            <person name="Overton L."/>
            <person name="Reardon M."/>
            <person name="Tsitrin T."/>
            <person name="Vuong H."/>
            <person name="Weaver B."/>
            <person name="Ciecko A."/>
            <person name="Tallon L."/>
            <person name="Jackson J."/>
            <person name="Pai G."/>
            <person name="Aken S.V."/>
            <person name="Utterback T."/>
            <person name="Reidmuller S."/>
            <person name="Feldblyum T."/>
            <person name="Hsiao J."/>
            <person name="Zismann V."/>
            <person name="Iobst S."/>
            <person name="de Vazeille A.R."/>
            <person name="Buell C.R."/>
            <person name="Ying K."/>
            <person name="Li Y."/>
            <person name="Lu T."/>
            <person name="Huang Y."/>
            <person name="Zhao Q."/>
            <person name="Feng Q."/>
            <person name="Zhang L."/>
            <person name="Zhu J."/>
            <person name="Weng Q."/>
            <person name="Mu J."/>
            <person name="Lu Y."/>
            <person name="Fan D."/>
            <person name="Liu Y."/>
            <person name="Guan J."/>
            <person name="Zhang Y."/>
            <person name="Yu S."/>
            <person name="Liu X."/>
            <person name="Zhang Y."/>
            <person name="Hong G."/>
            <person name="Han B."/>
            <person name="Choisne N."/>
            <person name="Demange N."/>
            <person name="Orjeda G."/>
            <person name="Samain S."/>
            <person name="Cattolico L."/>
            <person name="Pelletier E."/>
            <person name="Couloux A."/>
            <person name="Segurens B."/>
            <person name="Wincker P."/>
            <person name="D'Hont A."/>
            <person name="Scarpelli C."/>
            <person name="Weissenbach J."/>
            <person name="Salanoubat M."/>
            <person name="Quetier F."/>
            <person name="Yu Y."/>
            <person name="Kim H.R."/>
            <person name="Rambo T."/>
            <person name="Currie J."/>
            <person name="Collura K."/>
            <person name="Luo M."/>
            <person name="Yang T."/>
            <person name="Ammiraju J.S.S."/>
            <person name="Engler F."/>
            <person name="Soderlund C."/>
            <person name="Wing R.A."/>
            <person name="Palmer L.E."/>
            <person name="de la Bastide M."/>
            <person name="Spiegel L."/>
            <person name="Nascimento L."/>
            <person name="Zutavern T."/>
            <person name="O'Shaughnessy A."/>
            <person name="Dike S."/>
            <person name="Dedhia N."/>
            <person name="Preston R."/>
            <person name="Balija V."/>
            <person name="McCombie W.R."/>
            <person name="Chow T."/>
            <person name="Chen H."/>
            <person name="Chung M."/>
            <person name="Chen C."/>
            <person name="Shaw J."/>
            <person name="Wu H."/>
            <person name="Hsiao K."/>
            <person name="Chao Y."/>
            <person name="Chu M."/>
            <person name="Cheng C."/>
            <person name="Hour A."/>
            <person name="Lee P."/>
            <person name="Lin S."/>
            <person name="Lin Y."/>
            <person name="Liou J."/>
            <person name="Liu S."/>
            <person name="Hsing Y."/>
            <person name="Raghuvanshi S."/>
            <person name="Mohanty A."/>
            <person name="Bharti A.K."/>
            <person name="Gaur A."/>
            <person name="Gupta V."/>
            <person name="Kumar D."/>
            <person name="Ravi V."/>
            <person name="Vij S."/>
            <person name="Kapur A."/>
            <person name="Khurana P."/>
            <person name="Khurana P."/>
            <person name="Khurana J.P."/>
            <person name="Tyagi A.K."/>
            <person name="Gaikwad K."/>
            <person name="Singh A."/>
            <person name="Dalal V."/>
            <person name="Srivastava S."/>
            <person name="Dixit A."/>
            <person name="Pal A.K."/>
            <person name="Ghazi I.A."/>
            <person name="Yadav M."/>
            <person name="Pandit A."/>
            <person name="Bhargava A."/>
            <person name="Sureshbabu K."/>
            <person name="Batra K."/>
            <person name="Sharma T.R."/>
            <person name="Mohapatra T."/>
            <person name="Singh N.K."/>
            <person name="Messing J."/>
            <person name="Nelson A.B."/>
            <person name="Fuks G."/>
            <person name="Kavchok S."/>
            <person name="Keizer G."/>
            <person name="Linton E."/>
            <person name="Llaca V."/>
            <person name="Song R."/>
            <person name="Tanyolac B."/>
            <person name="Young S."/>
            <person name="Ho-Il K."/>
            <person name="Hahn J.H."/>
            <person name="Sangsakoo G."/>
            <person name="Vanavichit A."/>
            <person name="de Mattos Luiz.A.T."/>
            <person name="Zimmer P.D."/>
            <person name="Malone G."/>
            <person name="Dellagostin O."/>
            <person name="de Oliveira A.C."/>
            <person name="Bevan M."/>
            <person name="Bancroft I."/>
            <person name="Minx P."/>
            <person name="Cordum H."/>
            <person name="Wilson R."/>
            <person name="Cheng Z."/>
            <person name="Jin W."/>
            <person name="Jiang J."/>
            <person name="Leong S.A."/>
            <person name="Iwama H."/>
            <person name="Gojobori T."/>
            <person name="Itoh T."/>
            <person name="Niimura Y."/>
            <person name="Fujii Y."/>
            <person name="Habara T."/>
            <person name="Sakai H."/>
            <person name="Sato Y."/>
            <person name="Wilson G."/>
            <person name="Kumar K."/>
            <person name="McCouch S."/>
            <person name="Juretic N."/>
            <person name="Hoen D."/>
            <person name="Wright S."/>
            <person name="Bruskiewich R."/>
            <person name="Bureau T."/>
            <person name="Miyao A."/>
            <person name="Hirochika H."/>
            <person name="Nishikawa T."/>
            <person name="Kadowaki K."/>
            <person name="Sugiura M."/>
            <person name="Burr B."/>
            <person name="Sasaki T."/>
        </authorList>
    </citation>
    <scope>NUCLEOTIDE SEQUENCE [LARGE SCALE GENOMIC DNA]</scope>
    <source>
        <strain evidence="3">cv. Nipponbare</strain>
    </source>
</reference>
<dbReference type="PaxDb" id="39947-A0A0P0VQX5"/>
<feature type="compositionally biased region" description="Low complexity" evidence="1">
    <location>
        <begin position="326"/>
        <end position="353"/>
    </location>
</feature>